<evidence type="ECO:0000313" key="2">
    <source>
        <dbReference type="EMBL" id="PTU24348.1"/>
    </source>
</evidence>
<comment type="caution">
    <text evidence="2">The sequence shown here is derived from an EMBL/GenBank/DDBJ whole genome shotgun (WGS) entry which is preliminary data.</text>
</comment>
<keyword evidence="1" id="KW-0812">Transmembrane</keyword>
<name>A0A2T5M733_9EURO</name>
<proteinExistence type="predicted"/>
<dbReference type="VEuPathDB" id="FungiDB:P175DRAFT_0527810"/>
<dbReference type="AlphaFoldDB" id="A0A2T5M733"/>
<evidence type="ECO:0000256" key="1">
    <source>
        <dbReference type="SAM" id="Phobius"/>
    </source>
</evidence>
<keyword evidence="1" id="KW-0472">Membrane</keyword>
<reference evidence="2 3" key="1">
    <citation type="journal article" date="2018" name="Proc. Natl. Acad. Sci. U.S.A.">
        <title>Linking secondary metabolites to gene clusters through genome sequencing of six diverse Aspergillus species.</title>
        <authorList>
            <person name="Kaerboelling I."/>
            <person name="Vesth T.C."/>
            <person name="Frisvad J.C."/>
            <person name="Nybo J.L."/>
            <person name="Theobald S."/>
            <person name="Kuo A."/>
            <person name="Bowyer P."/>
            <person name="Matsuda Y."/>
            <person name="Mondo S."/>
            <person name="Lyhne E.K."/>
            <person name="Kogle M.E."/>
            <person name="Clum A."/>
            <person name="Lipzen A."/>
            <person name="Salamov A."/>
            <person name="Ngan C.Y."/>
            <person name="Daum C."/>
            <person name="Chiniquy J."/>
            <person name="Barry K."/>
            <person name="LaButti K."/>
            <person name="Haridas S."/>
            <person name="Simmons B.A."/>
            <person name="Magnuson J.K."/>
            <person name="Mortensen U.H."/>
            <person name="Larsen T.O."/>
            <person name="Grigoriev I.V."/>
            <person name="Baker S.E."/>
            <person name="Andersen M.R."/>
        </authorList>
    </citation>
    <scope>NUCLEOTIDE SEQUENCE [LARGE SCALE GENOMIC DNA]</scope>
    <source>
        <strain evidence="2 3">IBT 24754</strain>
    </source>
</reference>
<keyword evidence="1" id="KW-1133">Transmembrane helix</keyword>
<sequence length="134" mass="14567">MECAAVDPGARQPILGQGLLSQLCLQIDRFSLYFGRHSRYLVSCLTAGAKRPTVFLSYLVAVASPIFITVLALEHCPQSRSGLVITYNGVSGIFVQDTPAFLEFLFGSRWLGPVDGPPHLYPPILALTALFILS</sequence>
<protein>
    <submittedName>
        <fullName evidence="2">Uncharacterized protein</fullName>
    </submittedName>
</protein>
<accession>A0A2T5M733</accession>
<dbReference type="RefSeq" id="XP_040755740.1">
    <property type="nucleotide sequence ID" value="XM_040899557.1"/>
</dbReference>
<organism evidence="2 3">
    <name type="scientific">Aspergillus ochraceoroseus IBT 24754</name>
    <dbReference type="NCBI Taxonomy" id="1392256"/>
    <lineage>
        <taxon>Eukaryota</taxon>
        <taxon>Fungi</taxon>
        <taxon>Dikarya</taxon>
        <taxon>Ascomycota</taxon>
        <taxon>Pezizomycotina</taxon>
        <taxon>Eurotiomycetes</taxon>
        <taxon>Eurotiomycetidae</taxon>
        <taxon>Eurotiales</taxon>
        <taxon>Aspergillaceae</taxon>
        <taxon>Aspergillus</taxon>
        <taxon>Aspergillus subgen. Nidulantes</taxon>
    </lineage>
</organism>
<dbReference type="EMBL" id="MSFN02000001">
    <property type="protein sequence ID" value="PTU24348.1"/>
    <property type="molecule type" value="Genomic_DNA"/>
</dbReference>
<dbReference type="Proteomes" id="UP000244073">
    <property type="component" value="Unassembled WGS sequence"/>
</dbReference>
<gene>
    <name evidence="2" type="ORF">P175DRAFT_0527810</name>
</gene>
<feature type="transmembrane region" description="Helical" evidence="1">
    <location>
        <begin position="55"/>
        <end position="73"/>
    </location>
</feature>
<evidence type="ECO:0000313" key="3">
    <source>
        <dbReference type="Proteomes" id="UP000244073"/>
    </source>
</evidence>
<dbReference type="GeneID" id="63816439"/>